<proteinExistence type="predicted"/>
<dbReference type="InterPro" id="IPR051271">
    <property type="entry name" value="2C-system_Tx_regulators"/>
</dbReference>
<feature type="domain" description="Response regulatory" evidence="2">
    <location>
        <begin position="14"/>
        <end position="142"/>
    </location>
</feature>
<sequence length="268" mass="29360">MPDHSARRTDRRISTLIADADPVVATRHAEYVSRTPGFTVTGIVNTGAELLRRTEPPDHAEHPGPGGHLTPELILLDVNLPDACGLELCRTLRARDCAVDFIVITAERDLRLVRRAASYGVVHYLLKPLHSQDLQQHLRRYAAFRRQTSAGSGPVSQRDIDSALALLRPQAPPPVSWSADGLLAGGPENGTIPRAGKVPARRTLDRVAAHLRTSTVPVSANDVAQALGISRVTARHYLEELTDRHLVSQSQRYGTAGRPKNLYRWSSP</sequence>
<dbReference type="InterPro" id="IPR048714">
    <property type="entry name" value="DpiA-like_HTH"/>
</dbReference>
<evidence type="ECO:0000313" key="3">
    <source>
        <dbReference type="EMBL" id="MDP9829857.1"/>
    </source>
</evidence>
<dbReference type="Pfam" id="PF00072">
    <property type="entry name" value="Response_reg"/>
    <property type="match status" value="1"/>
</dbReference>
<dbReference type="SMART" id="SM00448">
    <property type="entry name" value="REC"/>
    <property type="match status" value="1"/>
</dbReference>
<feature type="modified residue" description="4-aspartylphosphate" evidence="1">
    <location>
        <position position="77"/>
    </location>
</feature>
<evidence type="ECO:0000313" key="4">
    <source>
        <dbReference type="Proteomes" id="UP001235712"/>
    </source>
</evidence>
<dbReference type="SUPFAM" id="SSF52172">
    <property type="entry name" value="CheY-like"/>
    <property type="match status" value="1"/>
</dbReference>
<evidence type="ECO:0000259" key="2">
    <source>
        <dbReference type="PROSITE" id="PS50110"/>
    </source>
</evidence>
<dbReference type="Proteomes" id="UP001235712">
    <property type="component" value="Unassembled WGS sequence"/>
</dbReference>
<gene>
    <name evidence="3" type="ORF">J2S57_005606</name>
</gene>
<dbReference type="Pfam" id="PF20714">
    <property type="entry name" value="HTH_64"/>
    <property type="match status" value="1"/>
</dbReference>
<dbReference type="InterPro" id="IPR001789">
    <property type="entry name" value="Sig_transdc_resp-reg_receiver"/>
</dbReference>
<comment type="caution">
    <text evidence="3">The sequence shown here is derived from an EMBL/GenBank/DDBJ whole genome shotgun (WGS) entry which is preliminary data.</text>
</comment>
<dbReference type="RefSeq" id="WP_307248474.1">
    <property type="nucleotide sequence ID" value="NZ_JAUSQZ010000001.1"/>
</dbReference>
<dbReference type="InterPro" id="IPR036390">
    <property type="entry name" value="WH_DNA-bd_sf"/>
</dbReference>
<protein>
    <submittedName>
        <fullName evidence="3">Response regulator of citrate/malate metabolism</fullName>
    </submittedName>
</protein>
<dbReference type="PANTHER" id="PTHR45526">
    <property type="entry name" value="TRANSCRIPTIONAL REGULATORY PROTEIN DPIA"/>
    <property type="match status" value="1"/>
</dbReference>
<dbReference type="InterPro" id="IPR036388">
    <property type="entry name" value="WH-like_DNA-bd_sf"/>
</dbReference>
<dbReference type="Gene3D" id="1.10.10.10">
    <property type="entry name" value="Winged helix-like DNA-binding domain superfamily/Winged helix DNA-binding domain"/>
    <property type="match status" value="1"/>
</dbReference>
<dbReference type="SUPFAM" id="SSF46785">
    <property type="entry name" value="Winged helix' DNA-binding domain"/>
    <property type="match status" value="1"/>
</dbReference>
<dbReference type="InterPro" id="IPR011006">
    <property type="entry name" value="CheY-like_superfamily"/>
</dbReference>
<dbReference type="PANTHER" id="PTHR45526:SF1">
    <property type="entry name" value="TRANSCRIPTIONAL REGULATORY PROTEIN DCUR-RELATED"/>
    <property type="match status" value="1"/>
</dbReference>
<keyword evidence="1" id="KW-0597">Phosphoprotein</keyword>
<dbReference type="PROSITE" id="PS50110">
    <property type="entry name" value="RESPONSE_REGULATORY"/>
    <property type="match status" value="1"/>
</dbReference>
<accession>A0ABT9PAX8</accession>
<evidence type="ECO:0000256" key="1">
    <source>
        <dbReference type="PROSITE-ProRule" id="PRU00169"/>
    </source>
</evidence>
<name>A0ABT9PAX8_9ACTN</name>
<dbReference type="EMBL" id="JAUSQZ010000001">
    <property type="protein sequence ID" value="MDP9829857.1"/>
    <property type="molecule type" value="Genomic_DNA"/>
</dbReference>
<organism evidence="3 4">
    <name type="scientific">Kineosporia succinea</name>
    <dbReference type="NCBI Taxonomy" id="84632"/>
    <lineage>
        <taxon>Bacteria</taxon>
        <taxon>Bacillati</taxon>
        <taxon>Actinomycetota</taxon>
        <taxon>Actinomycetes</taxon>
        <taxon>Kineosporiales</taxon>
        <taxon>Kineosporiaceae</taxon>
        <taxon>Kineosporia</taxon>
    </lineage>
</organism>
<keyword evidence="4" id="KW-1185">Reference proteome</keyword>
<dbReference type="Gene3D" id="3.40.50.2300">
    <property type="match status" value="1"/>
</dbReference>
<reference evidence="3 4" key="1">
    <citation type="submission" date="2023-07" db="EMBL/GenBank/DDBJ databases">
        <title>Sequencing the genomes of 1000 actinobacteria strains.</title>
        <authorList>
            <person name="Klenk H.-P."/>
        </authorList>
    </citation>
    <scope>NUCLEOTIDE SEQUENCE [LARGE SCALE GENOMIC DNA]</scope>
    <source>
        <strain evidence="3 4">DSM 44388</strain>
    </source>
</reference>